<dbReference type="EMBL" id="KV454542">
    <property type="protein sequence ID" value="ODV66572.1"/>
    <property type="molecule type" value="Genomic_DNA"/>
</dbReference>
<evidence type="ECO:0000256" key="1">
    <source>
        <dbReference type="ARBA" id="ARBA00002976"/>
    </source>
</evidence>
<protein>
    <recommendedName>
        <fullName evidence="3">Increased recombination centers protein 6</fullName>
    </recommendedName>
</protein>
<accession>A0A1E4RH26</accession>
<sequence length="281" mass="32701">MLPSNVLILGAPGTGKIRICQHVTKDYKADTISSDSHSGVLYDGEFSTKYYKINLNLLVEEYPDSRDLVHDEDEKARKLGEWYEEFRNQEYKELRDVLNGFIFTFDLAKDSIEYLKECLRVVDQIRSQLVDESGEDEWKGFIVIAGVNSAENGKTEAIEDEVLLLGLEFVNISEKGMNEYHERIGIDRLYEIFESHEWEHMDTDVKKGEYEQSKRNKLDEMTKGLLEVSDEEAEVEDPRPAMDLEEVFQRLQIAKDSVKDMNESQRKEYANKVIEEMLDFI</sequence>
<dbReference type="AlphaFoldDB" id="A0A1E4RH26"/>
<evidence type="ECO:0000256" key="2">
    <source>
        <dbReference type="ARBA" id="ARBA00007973"/>
    </source>
</evidence>
<keyword evidence="6" id="KW-1185">Reference proteome</keyword>
<dbReference type="PANTHER" id="PTHR28043">
    <property type="entry name" value="INCREASED RECOMBINATION CENTERS PROTEIN 6"/>
    <property type="match status" value="1"/>
</dbReference>
<dbReference type="Pfam" id="PF10199">
    <property type="entry name" value="Adaptin_binding"/>
    <property type="match status" value="1"/>
</dbReference>
<evidence type="ECO:0000256" key="3">
    <source>
        <dbReference type="ARBA" id="ARBA00015902"/>
    </source>
</evidence>
<dbReference type="GO" id="GO:0030674">
    <property type="term" value="F:protein-macromolecule adaptor activity"/>
    <property type="evidence" value="ECO:0007669"/>
    <property type="project" value="TreeGrafter"/>
</dbReference>
<dbReference type="GO" id="GO:0016192">
    <property type="term" value="P:vesicle-mediated transport"/>
    <property type="evidence" value="ECO:0007669"/>
    <property type="project" value="InterPro"/>
</dbReference>
<reference evidence="6" key="1">
    <citation type="submission" date="2016-05" db="EMBL/GenBank/DDBJ databases">
        <title>Comparative genomics of biotechnologically important yeasts.</title>
        <authorList>
            <consortium name="DOE Joint Genome Institute"/>
            <person name="Riley R."/>
            <person name="Haridas S."/>
            <person name="Wolfe K.H."/>
            <person name="Lopes M.R."/>
            <person name="Hittinger C.T."/>
            <person name="Goker M."/>
            <person name="Salamov A."/>
            <person name="Wisecaver J."/>
            <person name="Long T.M."/>
            <person name="Aerts A.L."/>
            <person name="Barry K."/>
            <person name="Choi C."/>
            <person name="Clum A."/>
            <person name="Coughlan A.Y."/>
            <person name="Deshpande S."/>
            <person name="Douglass A.P."/>
            <person name="Hanson S.J."/>
            <person name="Klenk H.-P."/>
            <person name="Labutti K."/>
            <person name="Lapidus A."/>
            <person name="Lindquist E."/>
            <person name="Lipzen A."/>
            <person name="Meier-Kolthoff J.P."/>
            <person name="Ohm R.A."/>
            <person name="Otillar R.P."/>
            <person name="Pangilinan J."/>
            <person name="Peng Y."/>
            <person name="Rokas A."/>
            <person name="Rosa C.A."/>
            <person name="Scheuner C."/>
            <person name="Sibirny A.A."/>
            <person name="Slot J.C."/>
            <person name="Stielow J.B."/>
            <person name="Sun H."/>
            <person name="Kurtzman C.P."/>
            <person name="Blackwell M."/>
            <person name="Grigoriev I.V."/>
            <person name="Jeffries T.W."/>
        </authorList>
    </citation>
    <scope>NUCLEOTIDE SEQUENCE [LARGE SCALE GENOMIC DNA]</scope>
    <source>
        <strain evidence="6">NRRL Y-1933</strain>
    </source>
</reference>
<keyword evidence="4" id="KW-0160">Chromosomal rearrangement</keyword>
<comment type="similarity">
    <text evidence="2">Belongs to the IRC6 family.</text>
</comment>
<gene>
    <name evidence="5" type="ORF">HYPBUDRAFT_153348</name>
</gene>
<evidence type="ECO:0000256" key="4">
    <source>
        <dbReference type="ARBA" id="ARBA00022447"/>
    </source>
</evidence>
<dbReference type="OrthoDB" id="10261384at2759"/>
<dbReference type="RefSeq" id="XP_020075639.1">
    <property type="nucleotide sequence ID" value="XM_020221494.1"/>
</dbReference>
<dbReference type="GeneID" id="30996043"/>
<evidence type="ECO:0000313" key="5">
    <source>
        <dbReference type="EMBL" id="ODV66572.1"/>
    </source>
</evidence>
<dbReference type="PANTHER" id="PTHR28043:SF1">
    <property type="entry name" value="INCREASED RECOMBINATION CENTERS PROTEIN 6"/>
    <property type="match status" value="1"/>
</dbReference>
<organism evidence="5 6">
    <name type="scientific">Hyphopichia burtonii NRRL Y-1933</name>
    <dbReference type="NCBI Taxonomy" id="984485"/>
    <lineage>
        <taxon>Eukaryota</taxon>
        <taxon>Fungi</taxon>
        <taxon>Dikarya</taxon>
        <taxon>Ascomycota</taxon>
        <taxon>Saccharomycotina</taxon>
        <taxon>Pichiomycetes</taxon>
        <taxon>Debaryomycetaceae</taxon>
        <taxon>Hyphopichia</taxon>
    </lineage>
</organism>
<comment type="function">
    <text evidence="1">Involved in gross chromosomal rearrangements (GCRs) and telomere healing.</text>
</comment>
<dbReference type="Gene3D" id="3.40.50.11960">
    <property type="match status" value="1"/>
</dbReference>
<dbReference type="Proteomes" id="UP000095085">
    <property type="component" value="Unassembled WGS sequence"/>
</dbReference>
<proteinExistence type="inferred from homology"/>
<dbReference type="STRING" id="984485.A0A1E4RH26"/>
<dbReference type="InterPro" id="IPR034627">
    <property type="entry name" value="Irc6"/>
</dbReference>
<evidence type="ECO:0000313" key="6">
    <source>
        <dbReference type="Proteomes" id="UP000095085"/>
    </source>
</evidence>
<name>A0A1E4RH26_9ASCO</name>